<feature type="chain" id="PRO_5017008751" evidence="3">
    <location>
        <begin position="21"/>
        <end position="517"/>
    </location>
</feature>
<comment type="caution">
    <text evidence="4">The sequence shown here is derived from an EMBL/GenBank/DDBJ whole genome shotgun (WGS) entry which is preliminary data.</text>
</comment>
<dbReference type="InterPro" id="IPR007312">
    <property type="entry name" value="Phosphoesterase"/>
</dbReference>
<dbReference type="Proteomes" id="UP000249619">
    <property type="component" value="Unassembled WGS sequence"/>
</dbReference>
<dbReference type="SUPFAM" id="SSF53649">
    <property type="entry name" value="Alkaline phosphatase-like"/>
    <property type="match status" value="1"/>
</dbReference>
<evidence type="ECO:0000256" key="2">
    <source>
        <dbReference type="SAM" id="MobiDB-lite"/>
    </source>
</evidence>
<evidence type="ECO:0000256" key="3">
    <source>
        <dbReference type="SAM" id="SignalP"/>
    </source>
</evidence>
<feature type="signal peptide" evidence="3">
    <location>
        <begin position="1"/>
        <end position="20"/>
    </location>
</feature>
<gene>
    <name evidence="4" type="ORF">DDE83_005560</name>
</gene>
<dbReference type="Pfam" id="PF04185">
    <property type="entry name" value="Phosphoesterase"/>
    <property type="match status" value="1"/>
</dbReference>
<protein>
    <submittedName>
        <fullName evidence="4">Phosphoesterase-domain-containing protein</fullName>
    </submittedName>
</protein>
<dbReference type="AlphaFoldDB" id="A0A364N1B3"/>
<name>A0A364N1B3_STELY</name>
<proteinExistence type="predicted"/>
<dbReference type="PANTHER" id="PTHR31956:SF15">
    <property type="entry name" value="ACID PHOSPHATASE PHOA"/>
    <property type="match status" value="1"/>
</dbReference>
<dbReference type="InterPro" id="IPR017850">
    <property type="entry name" value="Alkaline_phosphatase_core_sf"/>
</dbReference>
<evidence type="ECO:0000313" key="5">
    <source>
        <dbReference type="Proteomes" id="UP000249619"/>
    </source>
</evidence>
<feature type="region of interest" description="Disordered" evidence="2">
    <location>
        <begin position="451"/>
        <end position="472"/>
    </location>
</feature>
<organism evidence="4 5">
    <name type="scientific">Stemphylium lycopersici</name>
    <name type="common">Tomato gray leaf spot disease fungus</name>
    <name type="synonym">Thyrospora lycopersici</name>
    <dbReference type="NCBI Taxonomy" id="183478"/>
    <lineage>
        <taxon>Eukaryota</taxon>
        <taxon>Fungi</taxon>
        <taxon>Dikarya</taxon>
        <taxon>Ascomycota</taxon>
        <taxon>Pezizomycotina</taxon>
        <taxon>Dothideomycetes</taxon>
        <taxon>Pleosporomycetidae</taxon>
        <taxon>Pleosporales</taxon>
        <taxon>Pleosporineae</taxon>
        <taxon>Pleosporaceae</taxon>
        <taxon>Stemphylium</taxon>
    </lineage>
</organism>
<dbReference type="STRING" id="183478.A0A364N1B3"/>
<dbReference type="Gene3D" id="3.40.720.10">
    <property type="entry name" value="Alkaline Phosphatase, subunit A"/>
    <property type="match status" value="1"/>
</dbReference>
<keyword evidence="5" id="KW-1185">Reference proteome</keyword>
<dbReference type="GO" id="GO:0009395">
    <property type="term" value="P:phospholipid catabolic process"/>
    <property type="evidence" value="ECO:0007669"/>
    <property type="project" value="TreeGrafter"/>
</dbReference>
<keyword evidence="3" id="KW-0732">Signal</keyword>
<accession>A0A364N1B3</accession>
<dbReference type="PANTHER" id="PTHR31956">
    <property type="entry name" value="NON-SPECIFIC PHOSPHOLIPASE C4-RELATED"/>
    <property type="match status" value="1"/>
</dbReference>
<dbReference type="EMBL" id="QGDH01000076">
    <property type="protein sequence ID" value="RAR09406.1"/>
    <property type="molecule type" value="Genomic_DNA"/>
</dbReference>
<sequence length="517" mass="57146">MITPLVLSLALLANISPVAGQTKVKGKAFDRIAIIWLENTDYDLAAGDPNLAWLAKKGISLTNHFAVTHPSMPNYAAAISGDYYGINHDDMVAIPSNVSTLVDLLEDKGISWGEYQEDMPSVGFQGKSYPNPKTGANMYVRKHNPAVLYDSVAQKTDRLAKTKPLTMFKEDMDKNALPQWMFITPNMTSDGHDSTVTMAGTWTRRFLEPLLTNKNFMNNTLVMVTFDENHTYGKQNRIVGILLGDAIPADLVGTSDNTFYNHYSEISTVQANWGLSTLGRWDVGANVFKFVAEKTGDKVRAWSGKVPLSNMYFNASYAGKLNNKNKSVPWPVPNTDAVHAGRSVLPAIATDSKNFIHPRHGLTEMRCWKAALAQLVVSLFPHDFLPEALGFNMAYESLPLCLLKTVKELRELRLYLYYFDLLTQIDNIDSGHAAMAVATTASYIDLISTEEGLPTTPESPPQKTTTEEPFPRATTESEMIGIFATRSSGAHKIHCDGRPANRKTLFSGLVRTGRLQG</sequence>
<reference evidence="5" key="1">
    <citation type="submission" date="2018-05" db="EMBL/GenBank/DDBJ databases">
        <title>Draft genome sequence of Stemphylium lycopersici strain CIDEFI 213.</title>
        <authorList>
            <person name="Medina R."/>
            <person name="Franco M.E.E."/>
            <person name="Lucentini C.G."/>
            <person name="Saparrat M.C.N."/>
            <person name="Balatti P.A."/>
        </authorList>
    </citation>
    <scope>NUCLEOTIDE SEQUENCE [LARGE SCALE GENOMIC DNA]</scope>
    <source>
        <strain evidence="5">CIDEFI 213</strain>
    </source>
</reference>
<evidence type="ECO:0000256" key="1">
    <source>
        <dbReference type="ARBA" id="ARBA00022801"/>
    </source>
</evidence>
<keyword evidence="1" id="KW-0378">Hydrolase</keyword>
<dbReference type="FunFam" id="3.40.720.10:FF:000064">
    <property type="entry name" value="Probable acid phosphatase Pho610"/>
    <property type="match status" value="1"/>
</dbReference>
<evidence type="ECO:0000313" key="4">
    <source>
        <dbReference type="EMBL" id="RAR09406.1"/>
    </source>
</evidence>
<dbReference type="GO" id="GO:0016788">
    <property type="term" value="F:hydrolase activity, acting on ester bonds"/>
    <property type="evidence" value="ECO:0007669"/>
    <property type="project" value="InterPro"/>
</dbReference>